<dbReference type="Gene3D" id="2.40.160.20">
    <property type="match status" value="1"/>
</dbReference>
<evidence type="ECO:0000313" key="2">
    <source>
        <dbReference type="Proteomes" id="UP000515369"/>
    </source>
</evidence>
<protein>
    <recommendedName>
        <fullName evidence="3">Outer membrane protein beta-barrel domain-containing protein</fullName>
    </recommendedName>
</protein>
<evidence type="ECO:0008006" key="3">
    <source>
        <dbReference type="Google" id="ProtNLM"/>
    </source>
</evidence>
<dbReference type="AlphaFoldDB" id="A0A7G5H0B4"/>
<accession>A0A7G5H0B4</accession>
<dbReference type="SUPFAM" id="SSF103515">
    <property type="entry name" value="Autotransporter"/>
    <property type="match status" value="1"/>
</dbReference>
<dbReference type="KEGG" id="sfol:H3H32_06370"/>
<organism evidence="1 2">
    <name type="scientific">Spirosoma foliorum</name>
    <dbReference type="NCBI Taxonomy" id="2710596"/>
    <lineage>
        <taxon>Bacteria</taxon>
        <taxon>Pseudomonadati</taxon>
        <taxon>Bacteroidota</taxon>
        <taxon>Cytophagia</taxon>
        <taxon>Cytophagales</taxon>
        <taxon>Cytophagaceae</taxon>
        <taxon>Spirosoma</taxon>
    </lineage>
</organism>
<dbReference type="InterPro" id="IPR036709">
    <property type="entry name" value="Autotransporte_beta_dom_sf"/>
</dbReference>
<proteinExistence type="predicted"/>
<name>A0A7G5H0B4_9BACT</name>
<sequence length="225" mass="24854">MKSLSYTILTLMLIIGSHLPSLGQRKFSLSVSVAPTYSHSDAKLVVPIADPATQLPSTEVVTKAHSVGYSFGVMGRYDFSAKWSVSTGLWVTHSLSSSIDVNENGSSFTLTYPYSHPFTFAYKIPLLINYRPLTTRLSPYLSAGATGDIRSKTYAILGDGQEIPVSFGKAMVVTPLLGLGGSYRFNDRISLIVQPTIQYDVQSRPSYEYSHTYQLSLQTQLMYHF</sequence>
<dbReference type="EMBL" id="CP059732">
    <property type="protein sequence ID" value="QMW04556.1"/>
    <property type="molecule type" value="Genomic_DNA"/>
</dbReference>
<keyword evidence="2" id="KW-1185">Reference proteome</keyword>
<evidence type="ECO:0000313" key="1">
    <source>
        <dbReference type="EMBL" id="QMW04556.1"/>
    </source>
</evidence>
<reference evidence="1 2" key="1">
    <citation type="submission" date="2020-07" db="EMBL/GenBank/DDBJ databases">
        <title>Spirosoma foliorum sp. nov., isolated from the leaves on the Nejang mountain Korea, Republic of.</title>
        <authorList>
            <person name="Ho H."/>
            <person name="Lee Y.-J."/>
            <person name="Nurcahyanto D.-A."/>
            <person name="Kim S.-G."/>
        </authorList>
    </citation>
    <scope>NUCLEOTIDE SEQUENCE [LARGE SCALE GENOMIC DNA]</scope>
    <source>
        <strain evidence="1 2">PL0136</strain>
    </source>
</reference>
<dbReference type="RefSeq" id="WP_182461859.1">
    <property type="nucleotide sequence ID" value="NZ_CP059732.1"/>
</dbReference>
<gene>
    <name evidence="1" type="ORF">H3H32_06370</name>
</gene>
<dbReference type="Proteomes" id="UP000515369">
    <property type="component" value="Chromosome"/>
</dbReference>